<keyword evidence="1" id="KW-0802">TPR repeat</keyword>
<keyword evidence="5" id="KW-1185">Reference proteome</keyword>
<proteinExistence type="predicted"/>
<feature type="region of interest" description="Disordered" evidence="2">
    <location>
        <begin position="1162"/>
        <end position="1258"/>
    </location>
</feature>
<protein>
    <recommendedName>
        <fullName evidence="6">Tetratricopeptide repeat protein</fullName>
    </recommendedName>
</protein>
<feature type="chain" id="PRO_5047164745" description="Tetratricopeptide repeat protein" evidence="3">
    <location>
        <begin position="25"/>
        <end position="1258"/>
    </location>
</feature>
<feature type="compositionally biased region" description="Polar residues" evidence="2">
    <location>
        <begin position="1239"/>
        <end position="1258"/>
    </location>
</feature>
<dbReference type="RefSeq" id="WP_284360341.1">
    <property type="nucleotide sequence ID" value="NZ_BPFZ01000009.1"/>
</dbReference>
<evidence type="ECO:0000313" key="4">
    <source>
        <dbReference type="EMBL" id="GIU67438.1"/>
    </source>
</evidence>
<comment type="caution">
    <text evidence="4">The sequence shown here is derived from an EMBL/GenBank/DDBJ whole genome shotgun (WGS) entry which is preliminary data.</text>
</comment>
<evidence type="ECO:0000313" key="5">
    <source>
        <dbReference type="Proteomes" id="UP001161064"/>
    </source>
</evidence>
<feature type="compositionally biased region" description="Pro residues" evidence="2">
    <location>
        <begin position="1167"/>
        <end position="1181"/>
    </location>
</feature>
<dbReference type="PROSITE" id="PS50005">
    <property type="entry name" value="TPR"/>
    <property type="match status" value="1"/>
</dbReference>
<evidence type="ECO:0000256" key="3">
    <source>
        <dbReference type="SAM" id="SignalP"/>
    </source>
</evidence>
<keyword evidence="3" id="KW-0732">Signal</keyword>
<accession>A0ABQ4PWN9</accession>
<feature type="compositionally biased region" description="Polar residues" evidence="2">
    <location>
        <begin position="321"/>
        <end position="340"/>
    </location>
</feature>
<feature type="repeat" description="TPR" evidence="1">
    <location>
        <begin position="822"/>
        <end position="855"/>
    </location>
</feature>
<evidence type="ECO:0000256" key="1">
    <source>
        <dbReference type="PROSITE-ProRule" id="PRU00339"/>
    </source>
</evidence>
<sequence length="1258" mass="134923">MAKLRQLLAYILCVALAAPPFAYGQANPPAAAKAPPVKGLAGVTLSATQNPTYARLLIEWPAGTNLSASANAPPNNGLAFIRLPRPVEADPIQFVRGAPDFLASAALSADKRTIRMVLLQGTRVVQSRFSNIQAFDFVLADAPDPPPYQGISEQNNDDQGQEELSPDRDVQPKKMINSPAPIGAPRVLVEILPSKEFTRLRLTRQGSQSPLPNYGYSRSGDRLAIALPGLFAFDIASLRNQPPEGVLDAARYNSATDTSLVLDVKPGSVVRHNRDGNAIVIDILPAGANSDAVTGFKQQAAAVRAKAEAKKAEAKENAAKTSEQGSNPATQSTLNEQAALTQRPDPAPSGRIKMSSAMIASGLQLEFDFQAPAASVIFRRGDSIYAMFATAANVDIGRVASGKYLSRIETLRGNGVSGVRIVAPPEVNAIPSAMGNKWRITLSPERSSVARNIVIDRERALDGTSRVKAIVPDGAATGVMTDPGVGDTLLLGLSLGPVSALQAQRSFLEATLPETYQGLAVIPRTEDFELRRSVDGFVLVRPQGMALSGLSDEDNVTENPVTPPGFVNFKSWKQGAKADFIPNLSKLRRKAAAELGGTGMAMAARLDLARFYLGWDMGPEAAGIIRQVRDDVPVASEFPDLIALEGIATLMTGNSKDAFTKLSDPKLGNDPSSQLWAGLAAYQNGNLGEARLRFERGEPALRLFEPDYRARFAIANGEAAMDLGDFSLANIAASAAQSDAQEPVTQLQAALLAARSMARLGRSDEALFALTKLAAAPDPEIAARASYEKVNLGLSTGKINPIEAIRILDGLRFAWRGDDLEIDVLRLLGSLYIQVGDVRSGLSTMASAMTLRPELPAARRLRIELADQFKQLFLEGGADGMDPIQALALFYDFRNLAPIGPDGDRMVRGLAERLVALDLLPQATQLLQHQVDKRLEGFAKAQVSTDLAAIYMMDRRPEDALRAIWNSRVALLPEALNQQRRLIEAASLAELGRRDHALETIEFDGSRDAARLRTEIYMRAKDWPNAAANARATLPPVQPRLSPEDAGEVLRVAVTQAMARETANNRELARTYGPAMAKSANAEAFKVLTDTAIPSNATLVAAVNSVTSGSPYDGLMRRLRTRLNDIEAPIENQAIMAENANGVSDGNPTGKLASTLLAVLPEGLRPKPNPEAAKPPAPLMPPLQRRSAPITKIPPPLNPEAGATRPVTRPPIQNQPKATPKRANSRPTLDAPRDPPPDQFSSNQASQNRASPNQVSMR</sequence>
<dbReference type="InterPro" id="IPR019734">
    <property type="entry name" value="TPR_rpt"/>
</dbReference>
<dbReference type="Proteomes" id="UP001161064">
    <property type="component" value="Unassembled WGS sequence"/>
</dbReference>
<feature type="region of interest" description="Disordered" evidence="2">
    <location>
        <begin position="313"/>
        <end position="352"/>
    </location>
</feature>
<organism evidence="4 5">
    <name type="scientific">Candidatus Phycosocius spiralis</name>
    <dbReference type="NCBI Taxonomy" id="2815099"/>
    <lineage>
        <taxon>Bacteria</taxon>
        <taxon>Pseudomonadati</taxon>
        <taxon>Pseudomonadota</taxon>
        <taxon>Alphaproteobacteria</taxon>
        <taxon>Caulobacterales</taxon>
        <taxon>Caulobacterales incertae sedis</taxon>
        <taxon>Candidatus Phycosocius</taxon>
    </lineage>
</organism>
<reference evidence="4" key="2">
    <citation type="journal article" date="2023" name="ISME Commun">
        <title>Characterization of a bloom-associated alphaproteobacterial lineage, 'Candidatus Phycosocius': insights into freshwater algal-bacterial interactions.</title>
        <authorList>
            <person name="Tanabe Y."/>
            <person name="Yamaguchi H."/>
            <person name="Yoshida M."/>
            <person name="Kai A."/>
            <person name="Okazaki Y."/>
        </authorList>
    </citation>
    <scope>NUCLEOTIDE SEQUENCE</scope>
    <source>
        <strain evidence="4">BOTRYCO-1</strain>
    </source>
</reference>
<evidence type="ECO:0008006" key="6">
    <source>
        <dbReference type="Google" id="ProtNLM"/>
    </source>
</evidence>
<feature type="region of interest" description="Disordered" evidence="2">
    <location>
        <begin position="145"/>
        <end position="178"/>
    </location>
</feature>
<feature type="signal peptide" evidence="3">
    <location>
        <begin position="1"/>
        <end position="24"/>
    </location>
</feature>
<reference evidence="4" key="1">
    <citation type="submission" date="2021-05" db="EMBL/GenBank/DDBJ databases">
        <authorList>
            <person name="Tanabe Y."/>
        </authorList>
    </citation>
    <scope>NUCLEOTIDE SEQUENCE</scope>
    <source>
        <strain evidence="4">BOTRYCO-1</strain>
    </source>
</reference>
<name>A0ABQ4PWN9_9PROT</name>
<dbReference type="EMBL" id="BPFZ01000009">
    <property type="protein sequence ID" value="GIU67438.1"/>
    <property type="molecule type" value="Genomic_DNA"/>
</dbReference>
<evidence type="ECO:0000256" key="2">
    <source>
        <dbReference type="SAM" id="MobiDB-lite"/>
    </source>
</evidence>
<gene>
    <name evidence="4" type="ORF">PsB1_1592</name>
</gene>